<evidence type="ECO:0000313" key="2">
    <source>
        <dbReference type="EnsemblPlants" id="OB05G26030.1"/>
    </source>
</evidence>
<dbReference type="Gramene" id="OB05G26030.1">
    <property type="protein sequence ID" value="OB05G26030.1"/>
    <property type="gene ID" value="OB05G26030"/>
</dbReference>
<dbReference type="EnsemblPlants" id="OB05G26030.1">
    <property type="protein sequence ID" value="OB05G26030.1"/>
    <property type="gene ID" value="OB05G26030"/>
</dbReference>
<accession>J3M7M9</accession>
<reference evidence="2" key="1">
    <citation type="journal article" date="2013" name="Nat. Commun.">
        <title>Whole-genome sequencing of Oryza brachyantha reveals mechanisms underlying Oryza genome evolution.</title>
        <authorList>
            <person name="Chen J."/>
            <person name="Huang Q."/>
            <person name="Gao D."/>
            <person name="Wang J."/>
            <person name="Lang Y."/>
            <person name="Liu T."/>
            <person name="Li B."/>
            <person name="Bai Z."/>
            <person name="Luis Goicoechea J."/>
            <person name="Liang C."/>
            <person name="Chen C."/>
            <person name="Zhang W."/>
            <person name="Sun S."/>
            <person name="Liao Y."/>
            <person name="Zhang X."/>
            <person name="Yang L."/>
            <person name="Song C."/>
            <person name="Wang M."/>
            <person name="Shi J."/>
            <person name="Liu G."/>
            <person name="Liu J."/>
            <person name="Zhou H."/>
            <person name="Zhou W."/>
            <person name="Yu Q."/>
            <person name="An N."/>
            <person name="Chen Y."/>
            <person name="Cai Q."/>
            <person name="Wang B."/>
            <person name="Liu B."/>
            <person name="Min J."/>
            <person name="Huang Y."/>
            <person name="Wu H."/>
            <person name="Li Z."/>
            <person name="Zhang Y."/>
            <person name="Yin Y."/>
            <person name="Song W."/>
            <person name="Jiang J."/>
            <person name="Jackson S.A."/>
            <person name="Wing R.A."/>
            <person name="Wang J."/>
            <person name="Chen M."/>
        </authorList>
    </citation>
    <scope>NUCLEOTIDE SEQUENCE [LARGE SCALE GENOMIC DNA]</scope>
    <source>
        <strain evidence="2">cv. IRGC 101232</strain>
    </source>
</reference>
<name>J3M7M9_ORYBR</name>
<dbReference type="AlphaFoldDB" id="J3M7M9"/>
<evidence type="ECO:0000313" key="3">
    <source>
        <dbReference type="Proteomes" id="UP000006038"/>
    </source>
</evidence>
<organism evidence="2">
    <name type="scientific">Oryza brachyantha</name>
    <name type="common">malo sina</name>
    <dbReference type="NCBI Taxonomy" id="4533"/>
    <lineage>
        <taxon>Eukaryota</taxon>
        <taxon>Viridiplantae</taxon>
        <taxon>Streptophyta</taxon>
        <taxon>Embryophyta</taxon>
        <taxon>Tracheophyta</taxon>
        <taxon>Spermatophyta</taxon>
        <taxon>Magnoliopsida</taxon>
        <taxon>Liliopsida</taxon>
        <taxon>Poales</taxon>
        <taxon>Poaceae</taxon>
        <taxon>BOP clade</taxon>
        <taxon>Oryzoideae</taxon>
        <taxon>Oryzeae</taxon>
        <taxon>Oryzinae</taxon>
        <taxon>Oryza</taxon>
    </lineage>
</organism>
<dbReference type="HOGENOM" id="CLU_2678294_0_0_1"/>
<sequence>PTSTPTLCRHLHAPVPAPSSSPPAGARIPKAAQDAIAPAPSPEADSQSNAAAALPWFTWPAVLAGATGVAATLII</sequence>
<protein>
    <submittedName>
        <fullName evidence="2">Uncharacterized protein</fullName>
    </submittedName>
</protein>
<proteinExistence type="predicted"/>
<keyword evidence="3" id="KW-1185">Reference proteome</keyword>
<feature type="region of interest" description="Disordered" evidence="1">
    <location>
        <begin position="1"/>
        <end position="49"/>
    </location>
</feature>
<evidence type="ECO:0000256" key="1">
    <source>
        <dbReference type="SAM" id="MobiDB-lite"/>
    </source>
</evidence>
<dbReference type="Proteomes" id="UP000006038">
    <property type="component" value="Chromosome 5"/>
</dbReference>
<reference evidence="2" key="2">
    <citation type="submission" date="2013-04" db="UniProtKB">
        <authorList>
            <consortium name="EnsemblPlants"/>
        </authorList>
    </citation>
    <scope>IDENTIFICATION</scope>
</reference>